<reference evidence="1 2" key="1">
    <citation type="submission" date="2019-03" db="EMBL/GenBank/DDBJ databases">
        <title>Genomic Encyclopedia of Type Strains, Phase IV (KMG-IV): sequencing the most valuable type-strain genomes for metagenomic binning, comparative biology and taxonomic classification.</title>
        <authorList>
            <person name="Goeker M."/>
        </authorList>
    </citation>
    <scope>NUCLEOTIDE SEQUENCE [LARGE SCALE GENOMIC DNA]</scope>
    <source>
        <strain evidence="1 2">DSM 21153</strain>
    </source>
</reference>
<dbReference type="AlphaFoldDB" id="A0A4R1YSB6"/>
<evidence type="ECO:0000313" key="2">
    <source>
        <dbReference type="Proteomes" id="UP000295277"/>
    </source>
</evidence>
<sequence length="44" mass="4716">MIQTIVLGSCVSVQGSFVARRPDGRIVVRVGDRLYTGKPVNKAA</sequence>
<accession>A0A4R1YSB6</accession>
<comment type="caution">
    <text evidence="1">The sequence shown here is derived from an EMBL/GenBank/DDBJ whole genome shotgun (WGS) entry which is preliminary data.</text>
</comment>
<gene>
    <name evidence="1" type="ORF">EV216_11729</name>
</gene>
<dbReference type="EMBL" id="SLVM01000017">
    <property type="protein sequence ID" value="TCM82057.1"/>
    <property type="molecule type" value="Genomic_DNA"/>
</dbReference>
<evidence type="ECO:0000313" key="1">
    <source>
        <dbReference type="EMBL" id="TCM82057.1"/>
    </source>
</evidence>
<organism evidence="1 2">
    <name type="scientific">Rhodovulum steppense</name>
    <dbReference type="NCBI Taxonomy" id="540251"/>
    <lineage>
        <taxon>Bacteria</taxon>
        <taxon>Pseudomonadati</taxon>
        <taxon>Pseudomonadota</taxon>
        <taxon>Alphaproteobacteria</taxon>
        <taxon>Rhodobacterales</taxon>
        <taxon>Paracoccaceae</taxon>
        <taxon>Rhodovulum</taxon>
    </lineage>
</organism>
<keyword evidence="2" id="KW-1185">Reference proteome</keyword>
<proteinExistence type="predicted"/>
<evidence type="ECO:0008006" key="3">
    <source>
        <dbReference type="Google" id="ProtNLM"/>
    </source>
</evidence>
<protein>
    <recommendedName>
        <fullName evidence="3">Translation initiation factor 2</fullName>
    </recommendedName>
</protein>
<dbReference type="RefSeq" id="WP_279388215.1">
    <property type="nucleotide sequence ID" value="NZ_SLVM01000017.1"/>
</dbReference>
<dbReference type="Proteomes" id="UP000295277">
    <property type="component" value="Unassembled WGS sequence"/>
</dbReference>
<name>A0A4R1YSB6_9RHOB</name>